<evidence type="ECO:0000256" key="1">
    <source>
        <dbReference type="SAM" id="MobiDB-lite"/>
    </source>
</evidence>
<dbReference type="EMBL" id="KL142369">
    <property type="protein sequence ID" value="KDR82456.1"/>
    <property type="molecule type" value="Genomic_DNA"/>
</dbReference>
<keyword evidence="4" id="KW-1185">Reference proteome</keyword>
<accession>A0A067TH75</accession>
<dbReference type="CDD" id="cd00920">
    <property type="entry name" value="Cupredoxin"/>
    <property type="match status" value="1"/>
</dbReference>
<name>A0A067TH75_GALM3</name>
<feature type="signal peptide" evidence="2">
    <location>
        <begin position="1"/>
        <end position="20"/>
    </location>
</feature>
<dbReference type="OrthoDB" id="1921208at2759"/>
<feature type="chain" id="PRO_5001646882" description="Phytocyanin domain-containing protein" evidence="2">
    <location>
        <begin position="21"/>
        <end position="203"/>
    </location>
</feature>
<dbReference type="STRING" id="685588.A0A067TH75"/>
<evidence type="ECO:0000313" key="3">
    <source>
        <dbReference type="EMBL" id="KDR82456.1"/>
    </source>
</evidence>
<dbReference type="PANTHER" id="PTHR34883">
    <property type="entry name" value="SERINE-RICH PROTEIN, PUTATIVE-RELATED-RELATED"/>
    <property type="match status" value="1"/>
</dbReference>
<reference evidence="4" key="1">
    <citation type="journal article" date="2014" name="Proc. Natl. Acad. Sci. U.S.A.">
        <title>Extensive sampling of basidiomycete genomes demonstrates inadequacy of the white-rot/brown-rot paradigm for wood decay fungi.</title>
        <authorList>
            <person name="Riley R."/>
            <person name="Salamov A.A."/>
            <person name="Brown D.W."/>
            <person name="Nagy L.G."/>
            <person name="Floudas D."/>
            <person name="Held B.W."/>
            <person name="Levasseur A."/>
            <person name="Lombard V."/>
            <person name="Morin E."/>
            <person name="Otillar R."/>
            <person name="Lindquist E.A."/>
            <person name="Sun H."/>
            <person name="LaButti K.M."/>
            <person name="Schmutz J."/>
            <person name="Jabbour D."/>
            <person name="Luo H."/>
            <person name="Baker S.E."/>
            <person name="Pisabarro A.G."/>
            <person name="Walton J.D."/>
            <person name="Blanchette R.A."/>
            <person name="Henrissat B."/>
            <person name="Martin F."/>
            <person name="Cullen D."/>
            <person name="Hibbett D.S."/>
            <person name="Grigoriev I.V."/>
        </authorList>
    </citation>
    <scope>NUCLEOTIDE SEQUENCE [LARGE SCALE GENOMIC DNA]</scope>
    <source>
        <strain evidence="4">CBS 339.88</strain>
    </source>
</reference>
<evidence type="ECO:0000256" key="2">
    <source>
        <dbReference type="SAM" id="SignalP"/>
    </source>
</evidence>
<dbReference type="InterPro" id="IPR008972">
    <property type="entry name" value="Cupredoxin"/>
</dbReference>
<sequence>MRFSTTLVAAVSAFASVASAANLTVTVGKDATNVFEPNVLTGVQAGDTISFKFVSKNHTLTQSTFATPCVAKPNGVNSGFIPVAAGATTFPTWTIQVDNVTAPLWFYCAQAQHCKGGMVFAINPTADKTFDTYLATAKGSSPPANPSSPGGAATPPASPSAGSPSGSGSASTPSSPASGAFTVSIHKATTLLAALGVVAGLTL</sequence>
<feature type="compositionally biased region" description="Low complexity" evidence="1">
    <location>
        <begin position="139"/>
        <end position="175"/>
    </location>
</feature>
<evidence type="ECO:0000313" key="4">
    <source>
        <dbReference type="Proteomes" id="UP000027222"/>
    </source>
</evidence>
<keyword evidence="2" id="KW-0732">Signal</keyword>
<dbReference type="SUPFAM" id="SSF49503">
    <property type="entry name" value="Cupredoxins"/>
    <property type="match status" value="1"/>
</dbReference>
<dbReference type="InterPro" id="IPR052953">
    <property type="entry name" value="Ser-rich/MCO-related"/>
</dbReference>
<protein>
    <recommendedName>
        <fullName evidence="5">Phytocyanin domain-containing protein</fullName>
    </recommendedName>
</protein>
<feature type="region of interest" description="Disordered" evidence="1">
    <location>
        <begin position="137"/>
        <end position="175"/>
    </location>
</feature>
<organism evidence="3 4">
    <name type="scientific">Galerina marginata (strain CBS 339.88)</name>
    <dbReference type="NCBI Taxonomy" id="685588"/>
    <lineage>
        <taxon>Eukaryota</taxon>
        <taxon>Fungi</taxon>
        <taxon>Dikarya</taxon>
        <taxon>Basidiomycota</taxon>
        <taxon>Agaricomycotina</taxon>
        <taxon>Agaricomycetes</taxon>
        <taxon>Agaricomycetidae</taxon>
        <taxon>Agaricales</taxon>
        <taxon>Agaricineae</taxon>
        <taxon>Strophariaceae</taxon>
        <taxon>Galerina</taxon>
    </lineage>
</organism>
<dbReference type="HOGENOM" id="CLU_053381_5_0_1"/>
<gene>
    <name evidence="3" type="ORF">GALMADRAFT_237783</name>
</gene>
<dbReference type="Gene3D" id="2.60.40.420">
    <property type="entry name" value="Cupredoxins - blue copper proteins"/>
    <property type="match status" value="1"/>
</dbReference>
<dbReference type="AlphaFoldDB" id="A0A067TH75"/>
<dbReference type="Proteomes" id="UP000027222">
    <property type="component" value="Unassembled WGS sequence"/>
</dbReference>
<proteinExistence type="predicted"/>
<dbReference type="PANTHER" id="PTHR34883:SF15">
    <property type="entry name" value="EXTRACELLULAR SERINE-RICH PROTEIN"/>
    <property type="match status" value="1"/>
</dbReference>
<evidence type="ECO:0008006" key="5">
    <source>
        <dbReference type="Google" id="ProtNLM"/>
    </source>
</evidence>